<dbReference type="InterPro" id="IPR011460">
    <property type="entry name" value="Lcl_C"/>
</dbReference>
<evidence type="ECO:0000256" key="1">
    <source>
        <dbReference type="SAM" id="SignalP"/>
    </source>
</evidence>
<accession>A0AB38YJ76</accession>
<protein>
    <submittedName>
        <fullName evidence="3">DUF1566 domain-containing protein</fullName>
    </submittedName>
</protein>
<sequence>MVRSLCVQSLRLVSLAGFLLIGLSASADTSRYTAQGATVIDRESGLQWMRCNFGQQWSGSTCTGTPVTFRWQDARMAAVQLNRDGGYEGYADWRLPTLDELLSLVYCSSGQPATFKGTNRAGCSGRHDTPTIVASLFPGTVEGWYWTSTSSSGDLAWSVAFHYGYADVDYKSFNETVRLVRTAD</sequence>
<proteinExistence type="predicted"/>
<dbReference type="EMBL" id="CP101717">
    <property type="protein sequence ID" value="WLD59245.1"/>
    <property type="molecule type" value="Genomic_DNA"/>
</dbReference>
<dbReference type="PANTHER" id="PTHR35812:SF1">
    <property type="entry name" value="LIPOPROTEIN"/>
    <property type="match status" value="1"/>
</dbReference>
<feature type="chain" id="PRO_5044249229" evidence="1">
    <location>
        <begin position="28"/>
        <end position="184"/>
    </location>
</feature>
<feature type="domain" description="Lcl C-terminal" evidence="2">
    <location>
        <begin position="38"/>
        <end position="181"/>
    </location>
</feature>
<gene>
    <name evidence="3" type="ORF">NFC81_05560</name>
</gene>
<feature type="signal peptide" evidence="1">
    <location>
        <begin position="1"/>
        <end position="27"/>
    </location>
</feature>
<dbReference type="Pfam" id="PF07603">
    <property type="entry name" value="Lcl_C"/>
    <property type="match status" value="1"/>
</dbReference>
<evidence type="ECO:0000259" key="2">
    <source>
        <dbReference type="Pfam" id="PF07603"/>
    </source>
</evidence>
<reference evidence="3" key="1">
    <citation type="submission" date="2022-07" db="EMBL/GenBank/DDBJ databases">
        <title>Complete genome sequence of Salinispirillum sp. LH10-3-1 capable of multiple carbohydrate inversion isolated from a soda lake.</title>
        <authorList>
            <person name="Liu J."/>
            <person name="Zhai Y."/>
            <person name="Zhang H."/>
            <person name="Yang H."/>
            <person name="Qu J."/>
            <person name="Li J."/>
        </authorList>
    </citation>
    <scope>NUCLEOTIDE SEQUENCE</scope>
    <source>
        <strain evidence="3">LH 10-3-1</strain>
    </source>
</reference>
<organism evidence="3">
    <name type="scientific">Salinispirillum sp. LH 10-3-1</name>
    <dbReference type="NCBI Taxonomy" id="2952525"/>
    <lineage>
        <taxon>Bacteria</taxon>
        <taxon>Pseudomonadati</taxon>
        <taxon>Pseudomonadota</taxon>
        <taxon>Gammaproteobacteria</taxon>
        <taxon>Oceanospirillales</taxon>
        <taxon>Saccharospirillaceae</taxon>
        <taxon>Salinispirillum</taxon>
    </lineage>
</organism>
<evidence type="ECO:0000313" key="3">
    <source>
        <dbReference type="EMBL" id="WLD59245.1"/>
    </source>
</evidence>
<dbReference type="RefSeq" id="WP_304996536.1">
    <property type="nucleotide sequence ID" value="NZ_CP101717.1"/>
</dbReference>
<dbReference type="PANTHER" id="PTHR35812">
    <property type="entry name" value="LIPOPROTEIN"/>
    <property type="match status" value="1"/>
</dbReference>
<keyword evidence="1" id="KW-0732">Signal</keyword>
<dbReference type="AlphaFoldDB" id="A0AB38YJ76"/>
<name>A0AB38YJ76_9GAMM</name>